<dbReference type="EMBL" id="KV784354">
    <property type="protein sequence ID" value="OEU21145.1"/>
    <property type="molecule type" value="Genomic_DNA"/>
</dbReference>
<dbReference type="SMART" id="SM01114">
    <property type="entry name" value="CXC"/>
    <property type="match status" value="1"/>
</dbReference>
<evidence type="ECO:0000313" key="6">
    <source>
        <dbReference type="Proteomes" id="UP000095751"/>
    </source>
</evidence>
<dbReference type="InterPro" id="IPR033467">
    <property type="entry name" value="Tesmin/TSO1-like_CXC"/>
</dbReference>
<dbReference type="PANTHER" id="PTHR12446">
    <property type="entry name" value="TESMIN/TSO1-RELATED"/>
    <property type="match status" value="1"/>
</dbReference>
<dbReference type="KEGG" id="fcy:FRACYDRAFT_165175"/>
<feature type="domain" description="CRC" evidence="4">
    <location>
        <begin position="1"/>
        <end position="96"/>
    </location>
</feature>
<sequence length="96" mass="10742">CLKLYCQCFAVKIYCGSNCRCLTCSNNPIHESERQDAIRGILSRNPSAFDTKFQKLQKAKLLSGGGGDIPHARTISHKLGCKCRKSACMKKYCECY</sequence>
<dbReference type="InterPro" id="IPR028307">
    <property type="entry name" value="Lin-54_fam"/>
</dbReference>
<dbReference type="InParanoid" id="A0A1E7FST3"/>
<feature type="non-terminal residue" evidence="5">
    <location>
        <position position="1"/>
    </location>
</feature>
<evidence type="ECO:0000256" key="2">
    <source>
        <dbReference type="ARBA" id="ARBA00007267"/>
    </source>
</evidence>
<protein>
    <recommendedName>
        <fullName evidence="4">CRC domain-containing protein</fullName>
    </recommendedName>
</protein>
<dbReference type="OrthoDB" id="48549at2759"/>
<name>A0A1E7FST3_9STRA</name>
<dbReference type="Pfam" id="PF03638">
    <property type="entry name" value="TCR"/>
    <property type="match status" value="1"/>
</dbReference>
<comment type="similarity">
    <text evidence="2">Belongs to the lin-54 family.</text>
</comment>
<gene>
    <name evidence="5" type="ORF">FRACYDRAFT_165175</name>
</gene>
<dbReference type="GO" id="GO:0005634">
    <property type="term" value="C:nucleus"/>
    <property type="evidence" value="ECO:0007669"/>
    <property type="project" value="UniProtKB-SubCell"/>
</dbReference>
<evidence type="ECO:0000259" key="4">
    <source>
        <dbReference type="PROSITE" id="PS51634"/>
    </source>
</evidence>
<comment type="subcellular location">
    <subcellularLocation>
        <location evidence="1">Nucleus</location>
    </subcellularLocation>
</comment>
<dbReference type="PROSITE" id="PS51634">
    <property type="entry name" value="CRC"/>
    <property type="match status" value="1"/>
</dbReference>
<organism evidence="5 6">
    <name type="scientific">Fragilariopsis cylindrus CCMP1102</name>
    <dbReference type="NCBI Taxonomy" id="635003"/>
    <lineage>
        <taxon>Eukaryota</taxon>
        <taxon>Sar</taxon>
        <taxon>Stramenopiles</taxon>
        <taxon>Ochrophyta</taxon>
        <taxon>Bacillariophyta</taxon>
        <taxon>Bacillariophyceae</taxon>
        <taxon>Bacillariophycidae</taxon>
        <taxon>Bacillariales</taxon>
        <taxon>Bacillariaceae</taxon>
        <taxon>Fragilariopsis</taxon>
    </lineage>
</organism>
<dbReference type="Proteomes" id="UP000095751">
    <property type="component" value="Unassembled WGS sequence"/>
</dbReference>
<keyword evidence="3" id="KW-0539">Nucleus</keyword>
<proteinExistence type="inferred from homology"/>
<dbReference type="GO" id="GO:0006355">
    <property type="term" value="P:regulation of DNA-templated transcription"/>
    <property type="evidence" value="ECO:0007669"/>
    <property type="project" value="TreeGrafter"/>
</dbReference>
<dbReference type="PANTHER" id="PTHR12446:SF34">
    <property type="entry name" value="PROTEIN LIN-54 HOMOLOG"/>
    <property type="match status" value="1"/>
</dbReference>
<dbReference type="AlphaFoldDB" id="A0A1E7FST3"/>
<evidence type="ECO:0000313" key="5">
    <source>
        <dbReference type="EMBL" id="OEU21145.1"/>
    </source>
</evidence>
<dbReference type="InterPro" id="IPR005172">
    <property type="entry name" value="CRC"/>
</dbReference>
<feature type="non-terminal residue" evidence="5">
    <location>
        <position position="96"/>
    </location>
</feature>
<accession>A0A1E7FST3</accession>
<evidence type="ECO:0000256" key="1">
    <source>
        <dbReference type="ARBA" id="ARBA00004123"/>
    </source>
</evidence>
<evidence type="ECO:0000256" key="3">
    <source>
        <dbReference type="ARBA" id="ARBA00023242"/>
    </source>
</evidence>
<reference evidence="5 6" key="1">
    <citation type="submission" date="2016-09" db="EMBL/GenBank/DDBJ databases">
        <title>Extensive genetic diversity and differential bi-allelic expression allows diatom success in the polar Southern Ocean.</title>
        <authorList>
            <consortium name="DOE Joint Genome Institute"/>
            <person name="Mock T."/>
            <person name="Otillar R.P."/>
            <person name="Strauss J."/>
            <person name="Dupont C."/>
            <person name="Frickenhaus S."/>
            <person name="Maumus F."/>
            <person name="Mcmullan M."/>
            <person name="Sanges R."/>
            <person name="Schmutz J."/>
            <person name="Toseland A."/>
            <person name="Valas R."/>
            <person name="Veluchamy A."/>
            <person name="Ward B.J."/>
            <person name="Allen A."/>
            <person name="Barry K."/>
            <person name="Falciatore A."/>
            <person name="Ferrante M."/>
            <person name="Fortunato A.E."/>
            <person name="Gloeckner G."/>
            <person name="Gruber A."/>
            <person name="Hipkin R."/>
            <person name="Janech M."/>
            <person name="Kroth P."/>
            <person name="Leese F."/>
            <person name="Lindquist E."/>
            <person name="Lyon B.R."/>
            <person name="Martin J."/>
            <person name="Mayer C."/>
            <person name="Parker M."/>
            <person name="Quesneville H."/>
            <person name="Raymond J."/>
            <person name="Uhlig C."/>
            <person name="Valentin K.U."/>
            <person name="Worden A.Z."/>
            <person name="Armbrust E.V."/>
            <person name="Bowler C."/>
            <person name="Green B."/>
            <person name="Moulton V."/>
            <person name="Van Oosterhout C."/>
            <person name="Grigoriev I."/>
        </authorList>
    </citation>
    <scope>NUCLEOTIDE SEQUENCE [LARGE SCALE GENOMIC DNA]</scope>
    <source>
        <strain evidence="5 6">CCMP1102</strain>
    </source>
</reference>
<keyword evidence="6" id="KW-1185">Reference proteome</keyword>